<proteinExistence type="predicted"/>
<dbReference type="AlphaFoldDB" id="A0A4C1YWF9"/>
<protein>
    <submittedName>
        <fullName evidence="1">Uncharacterized protein</fullName>
    </submittedName>
</protein>
<evidence type="ECO:0000313" key="2">
    <source>
        <dbReference type="Proteomes" id="UP000299102"/>
    </source>
</evidence>
<gene>
    <name evidence="1" type="ORF">EVAR_55361_1</name>
</gene>
<dbReference type="Proteomes" id="UP000299102">
    <property type="component" value="Unassembled WGS sequence"/>
</dbReference>
<keyword evidence="2" id="KW-1185">Reference proteome</keyword>
<sequence length="100" mass="11255">MNSRAGYRVGPGRYRRVAVICTPRPRPPAGQRGERERTGIENKCRDGISIKNKNETKIENGSKLGLTSINIQDEGMNSMCMLAELRVSARWVSHLQERAE</sequence>
<evidence type="ECO:0000313" key="1">
    <source>
        <dbReference type="EMBL" id="GBP79303.1"/>
    </source>
</evidence>
<organism evidence="1 2">
    <name type="scientific">Eumeta variegata</name>
    <name type="common">Bagworm moth</name>
    <name type="synonym">Eumeta japonica</name>
    <dbReference type="NCBI Taxonomy" id="151549"/>
    <lineage>
        <taxon>Eukaryota</taxon>
        <taxon>Metazoa</taxon>
        <taxon>Ecdysozoa</taxon>
        <taxon>Arthropoda</taxon>
        <taxon>Hexapoda</taxon>
        <taxon>Insecta</taxon>
        <taxon>Pterygota</taxon>
        <taxon>Neoptera</taxon>
        <taxon>Endopterygota</taxon>
        <taxon>Lepidoptera</taxon>
        <taxon>Glossata</taxon>
        <taxon>Ditrysia</taxon>
        <taxon>Tineoidea</taxon>
        <taxon>Psychidae</taxon>
        <taxon>Oiketicinae</taxon>
        <taxon>Eumeta</taxon>
    </lineage>
</organism>
<name>A0A4C1YWF9_EUMVA</name>
<reference evidence="1 2" key="1">
    <citation type="journal article" date="2019" name="Commun. Biol.">
        <title>The bagworm genome reveals a unique fibroin gene that provides high tensile strength.</title>
        <authorList>
            <person name="Kono N."/>
            <person name="Nakamura H."/>
            <person name="Ohtoshi R."/>
            <person name="Tomita M."/>
            <person name="Numata K."/>
            <person name="Arakawa K."/>
        </authorList>
    </citation>
    <scope>NUCLEOTIDE SEQUENCE [LARGE SCALE GENOMIC DNA]</scope>
</reference>
<dbReference type="EMBL" id="BGZK01001409">
    <property type="protein sequence ID" value="GBP79303.1"/>
    <property type="molecule type" value="Genomic_DNA"/>
</dbReference>
<comment type="caution">
    <text evidence="1">The sequence shown here is derived from an EMBL/GenBank/DDBJ whole genome shotgun (WGS) entry which is preliminary data.</text>
</comment>
<accession>A0A4C1YWF9</accession>